<dbReference type="Proteomes" id="UP001288387">
    <property type="component" value="Unassembled WGS sequence"/>
</dbReference>
<feature type="compositionally biased region" description="Polar residues" evidence="1">
    <location>
        <begin position="186"/>
        <end position="198"/>
    </location>
</feature>
<evidence type="ECO:0000313" key="3">
    <source>
        <dbReference type="EMBL" id="MDZ5764214.1"/>
    </source>
</evidence>
<accession>A0AAJ2TQA5</accession>
<feature type="transmembrane region" description="Helical" evidence="2">
    <location>
        <begin position="110"/>
        <end position="128"/>
    </location>
</feature>
<evidence type="ECO:0008006" key="5">
    <source>
        <dbReference type="Google" id="ProtNLM"/>
    </source>
</evidence>
<dbReference type="AlphaFoldDB" id="A0AAJ2TQA5"/>
<evidence type="ECO:0000256" key="2">
    <source>
        <dbReference type="SAM" id="Phobius"/>
    </source>
</evidence>
<keyword evidence="2" id="KW-0812">Transmembrane</keyword>
<feature type="region of interest" description="Disordered" evidence="1">
    <location>
        <begin position="166"/>
        <end position="198"/>
    </location>
</feature>
<keyword evidence="2" id="KW-0472">Membrane</keyword>
<dbReference type="EMBL" id="JAXRVB010000005">
    <property type="protein sequence ID" value="MDZ5764214.1"/>
    <property type="molecule type" value="Genomic_DNA"/>
</dbReference>
<feature type="transmembrane region" description="Helical" evidence="2">
    <location>
        <begin position="79"/>
        <end position="98"/>
    </location>
</feature>
<comment type="caution">
    <text evidence="3">The sequence shown here is derived from an EMBL/GenBank/DDBJ whole genome shotgun (WGS) entry which is preliminary data.</text>
</comment>
<proteinExistence type="predicted"/>
<gene>
    <name evidence="3" type="ORF">U4I38_07005</name>
</gene>
<sequence length="198" mass="21158">MLTSPFCHAAVLLTLLCTPFWWSGDWWEKSLSVLPSLLGFSIAAFALLLAVGDDKFKVAMGRERSGGSASTLNDLAARFFHFLMIQVLAVLFAFLALGRPATWLVNNVPAFDQATVLGLFLLIATKIFRFSGFFLLSYSLMTALAATLSLFRVATIFSKFVSAQPPGPAAGSGGAVGNAAAHSRAGVQQPSQRDPNDP</sequence>
<protein>
    <recommendedName>
        <fullName evidence="5">Transmembrane protein</fullName>
    </recommendedName>
</protein>
<organism evidence="3 4">
    <name type="scientific">Stenotrophomonas maltophilia</name>
    <name type="common">Pseudomonas maltophilia</name>
    <name type="synonym">Xanthomonas maltophilia</name>
    <dbReference type="NCBI Taxonomy" id="40324"/>
    <lineage>
        <taxon>Bacteria</taxon>
        <taxon>Pseudomonadati</taxon>
        <taxon>Pseudomonadota</taxon>
        <taxon>Gammaproteobacteria</taxon>
        <taxon>Lysobacterales</taxon>
        <taxon>Lysobacteraceae</taxon>
        <taxon>Stenotrophomonas</taxon>
        <taxon>Stenotrophomonas maltophilia group</taxon>
    </lineage>
</organism>
<name>A0AAJ2TQA5_STEMA</name>
<reference evidence="3" key="1">
    <citation type="submission" date="2023-12" db="EMBL/GenBank/DDBJ databases">
        <title>'Antibacterial potential of Stenotrophomonas maltophilia cystic fibrosis isolates' (manuscript under preparation).</title>
        <authorList>
            <person name="Crisan C.V."/>
            <person name="Pettis M."/>
            <person name="Goldberg J.B."/>
        </authorList>
    </citation>
    <scope>NUCLEOTIDE SEQUENCE</scope>
    <source>
        <strain evidence="3">CCV129</strain>
    </source>
</reference>
<keyword evidence="2" id="KW-1133">Transmembrane helix</keyword>
<feature type="transmembrane region" description="Helical" evidence="2">
    <location>
        <begin position="33"/>
        <end position="52"/>
    </location>
</feature>
<evidence type="ECO:0000256" key="1">
    <source>
        <dbReference type="SAM" id="MobiDB-lite"/>
    </source>
</evidence>
<dbReference type="RefSeq" id="WP_143567684.1">
    <property type="nucleotide sequence ID" value="NZ_JAKJQX010000005.1"/>
</dbReference>
<evidence type="ECO:0000313" key="4">
    <source>
        <dbReference type="Proteomes" id="UP001288387"/>
    </source>
</evidence>